<feature type="compositionally biased region" description="Low complexity" evidence="1">
    <location>
        <begin position="57"/>
        <end position="78"/>
    </location>
</feature>
<organism evidence="2 3">
    <name type="scientific">Pythium oligandrum</name>
    <name type="common">Mycoparasitic fungus</name>
    <dbReference type="NCBI Taxonomy" id="41045"/>
    <lineage>
        <taxon>Eukaryota</taxon>
        <taxon>Sar</taxon>
        <taxon>Stramenopiles</taxon>
        <taxon>Oomycota</taxon>
        <taxon>Peronosporomycetes</taxon>
        <taxon>Pythiales</taxon>
        <taxon>Pythiaceae</taxon>
        <taxon>Pythium</taxon>
    </lineage>
</organism>
<dbReference type="OrthoDB" id="73669at2759"/>
<keyword evidence="3" id="KW-1185">Reference proteome</keyword>
<protein>
    <recommendedName>
        <fullName evidence="4">BED-type domain-containing protein</fullName>
    </recommendedName>
</protein>
<proteinExistence type="predicted"/>
<feature type="region of interest" description="Disordered" evidence="1">
    <location>
        <begin position="840"/>
        <end position="870"/>
    </location>
</feature>
<feature type="region of interest" description="Disordered" evidence="1">
    <location>
        <begin position="54"/>
        <end position="78"/>
    </location>
</feature>
<feature type="region of interest" description="Disordered" evidence="1">
    <location>
        <begin position="92"/>
        <end position="112"/>
    </location>
</feature>
<evidence type="ECO:0008006" key="4">
    <source>
        <dbReference type="Google" id="ProtNLM"/>
    </source>
</evidence>
<gene>
    <name evidence="2" type="ORF">Poli38472_002546</name>
</gene>
<dbReference type="EMBL" id="SPLM01000072">
    <property type="protein sequence ID" value="TMW63605.1"/>
    <property type="molecule type" value="Genomic_DNA"/>
</dbReference>
<sequence length="948" mass="103431">MTITHGGGAMDMMAMEAAPTASASTSLFDYAMASTYNTAGTSALVTSADVGEEAEAEAGAATEAATASAEPTTSASATTTTLFSQAIEPADLLSDKKTGRPSHPAWEHFDRGPKRNRFHHNAYCKYCAANGAQPQAIRGVSGNMIRHLQKCVYCPEEIVAQLKAVCAQKDALNFNKRHQTQPSDVDVQAMVAETAAKKLKRSHSSSVNEVDASTAAPNAHAEDDFIPLPLQLEGGYAPPGRAAALSRQLAAAKGEEREASLAKRNGDLQALVKQLQPHGLARGSSSPVDPAVNPHYFLKATVSSDLPMDWIAMEQSTRVLGSMQSNFVVPAVSLVYDTTTAASVSAAAHDKQLLRVKEESTGVSLAINSWYSKLDRTNLMLLSLVNALGEASAWKLIDLGADEVVLDDLSSQIKEAVTSLYEDGVNLMAIVADSLSVYAAAKAMINDSDYPHGPIQIFPSFEAFLINALGVILTVCDTHISTMGRVIEMVRTFNNKHVLEYLRRECGDPDAVLVLPSRERWYSFIECIDSVRQFEDMIKIIATRVVLAIARAKNGEERDVASTSADDVIGTMVPASVLESIQNPQFWETIVSLSELMSPLKETYRVMTGSSASSNSTVFSLADVFYQLGRMHQQYTAIITDWEENPSSARAVNHVRYLQEQVNKIWKLYDQSLLVLAYTLDYNMTHPQLSRSHAALQWLSIGKHAKEHFRNWFCGAGVSARAGARSPLSEDTATQFLEDILAYKERKHPFDPDTMCEFENPRAFYHLISDSNPLMSMFGSRLFSFATSAPSLAGIIPNKSCITRAAATTMSQDMMFLLLQVKLYSRTNVRTSRELQTIAQGGRVNARKSSVSSKVPHGVDSGDSSTASLQSGVDKRATTGIWSEREWRVVANAWKLEWEHEGSVGNILDTVAGLTSTPSSRLTSLDQIFKEKLVSRLQQGREEAVVDV</sequence>
<dbReference type="AlphaFoldDB" id="A0A8K1CJ13"/>
<reference evidence="2" key="1">
    <citation type="submission" date="2019-03" db="EMBL/GenBank/DDBJ databases">
        <title>Long read genome sequence of the mycoparasitic Pythium oligandrum ATCC 38472 isolated from sugarbeet rhizosphere.</title>
        <authorList>
            <person name="Gaulin E."/>
        </authorList>
    </citation>
    <scope>NUCLEOTIDE SEQUENCE</scope>
    <source>
        <strain evidence="2">ATCC 38472_TT</strain>
    </source>
</reference>
<name>A0A8K1CJ13_PYTOL</name>
<accession>A0A8K1CJ13</accession>
<evidence type="ECO:0000256" key="1">
    <source>
        <dbReference type="SAM" id="MobiDB-lite"/>
    </source>
</evidence>
<evidence type="ECO:0000313" key="3">
    <source>
        <dbReference type="Proteomes" id="UP000794436"/>
    </source>
</evidence>
<dbReference type="InterPro" id="IPR012337">
    <property type="entry name" value="RNaseH-like_sf"/>
</dbReference>
<dbReference type="Proteomes" id="UP000794436">
    <property type="component" value="Unassembled WGS sequence"/>
</dbReference>
<comment type="caution">
    <text evidence="2">The sequence shown here is derived from an EMBL/GenBank/DDBJ whole genome shotgun (WGS) entry which is preliminary data.</text>
</comment>
<evidence type="ECO:0000313" key="2">
    <source>
        <dbReference type="EMBL" id="TMW63605.1"/>
    </source>
</evidence>
<dbReference type="SUPFAM" id="SSF53098">
    <property type="entry name" value="Ribonuclease H-like"/>
    <property type="match status" value="1"/>
</dbReference>